<accession>A0A7W8LDS5</accession>
<evidence type="ECO:0000313" key="2">
    <source>
        <dbReference type="Proteomes" id="UP000592820"/>
    </source>
</evidence>
<organism evidence="1 2">
    <name type="scientific">Paraburkholderia youngii</name>
    <dbReference type="NCBI Taxonomy" id="2782701"/>
    <lineage>
        <taxon>Bacteria</taxon>
        <taxon>Pseudomonadati</taxon>
        <taxon>Pseudomonadota</taxon>
        <taxon>Betaproteobacteria</taxon>
        <taxon>Burkholderiales</taxon>
        <taxon>Burkholderiaceae</taxon>
        <taxon>Paraburkholderia</taxon>
    </lineage>
</organism>
<proteinExistence type="predicted"/>
<dbReference type="Gene3D" id="1.10.10.2830">
    <property type="match status" value="1"/>
</dbReference>
<name>A0A7W8LDS5_9BURK</name>
<reference evidence="1 2" key="1">
    <citation type="submission" date="2020-08" db="EMBL/GenBank/DDBJ databases">
        <title>Genomic Encyclopedia of Type Strains, Phase IV (KMG-V): Genome sequencing to study the core and pangenomes of soil and plant-associated prokaryotes.</title>
        <authorList>
            <person name="Whitman W."/>
        </authorList>
    </citation>
    <scope>NUCLEOTIDE SEQUENCE [LARGE SCALE GENOMIC DNA]</scope>
    <source>
        <strain evidence="1 2">JPY162</strain>
    </source>
</reference>
<dbReference type="RefSeq" id="WP_184228693.1">
    <property type="nucleotide sequence ID" value="NZ_JACHDE010000028.1"/>
</dbReference>
<gene>
    <name evidence="1" type="ORF">HDG41_007266</name>
</gene>
<dbReference type="EMBL" id="JACHDE010000028">
    <property type="protein sequence ID" value="MBB5405170.1"/>
    <property type="molecule type" value="Genomic_DNA"/>
</dbReference>
<comment type="caution">
    <text evidence="1">The sequence shown here is derived from an EMBL/GenBank/DDBJ whole genome shotgun (WGS) entry which is preliminary data.</text>
</comment>
<dbReference type="AlphaFoldDB" id="A0A7W8LDS5"/>
<protein>
    <submittedName>
        <fullName evidence="1">Transcriptional regulator with XRE-family HTH domain</fullName>
    </submittedName>
</protein>
<evidence type="ECO:0000313" key="1">
    <source>
        <dbReference type="EMBL" id="MBB5405170.1"/>
    </source>
</evidence>
<sequence>MQTDSLTLLQREALAQYNRLRQRKTSIIMFGRLCRSFLNREIWRSQSELASALGISKPHVTRLLRAAKVPDEVIHTFGDAHRISFETVETLAKIEKRTGRMLLIARAVSFGARSDLKVHEILAGLATGFLAPIRHQVVRLTRHKEEGYIRLYSPQLTSISSDLPRLERAINAVLIGVLQLI</sequence>
<dbReference type="SUPFAM" id="SSF109709">
    <property type="entry name" value="KorB DNA-binding domain-like"/>
    <property type="match status" value="1"/>
</dbReference>
<dbReference type="Proteomes" id="UP000592820">
    <property type="component" value="Unassembled WGS sequence"/>
</dbReference>